<proteinExistence type="predicted"/>
<keyword evidence="2" id="KW-1185">Reference proteome</keyword>
<sequence>MRRRAVAAFVSRFSASGIYFGLAISDSHSGKLWQMVHIVLSSGCYALLIRAANMWGVRDALSVLLAVTCGCTVVKAATVYGGLDGAAAYAHALMKVLVSCTMSMVMCYAGDAFPTSIRSAGVSLSVFAAGMGALVGVSLSKVHFVRKSFVFDIFSVVMTLLSAVLVQWLPEVFVGKRSKPQLEAANPEERKVAMQASLAPLEHSRKGRRRRQERRDRAKTP</sequence>
<gene>
    <name evidence="1" type="ORF">HPB50_019359</name>
</gene>
<dbReference type="EMBL" id="CM023484">
    <property type="protein sequence ID" value="KAH6933971.1"/>
    <property type="molecule type" value="Genomic_DNA"/>
</dbReference>
<dbReference type="Proteomes" id="UP000821845">
    <property type="component" value="Chromosome 4"/>
</dbReference>
<organism evidence="1 2">
    <name type="scientific">Hyalomma asiaticum</name>
    <name type="common">Tick</name>
    <dbReference type="NCBI Taxonomy" id="266040"/>
    <lineage>
        <taxon>Eukaryota</taxon>
        <taxon>Metazoa</taxon>
        <taxon>Ecdysozoa</taxon>
        <taxon>Arthropoda</taxon>
        <taxon>Chelicerata</taxon>
        <taxon>Arachnida</taxon>
        <taxon>Acari</taxon>
        <taxon>Parasitiformes</taxon>
        <taxon>Ixodida</taxon>
        <taxon>Ixodoidea</taxon>
        <taxon>Ixodidae</taxon>
        <taxon>Hyalomminae</taxon>
        <taxon>Hyalomma</taxon>
    </lineage>
</organism>
<accession>A0ACB7SIV5</accession>
<protein>
    <submittedName>
        <fullName evidence="1">Uncharacterized protein</fullName>
    </submittedName>
</protein>
<name>A0ACB7SIV5_HYAAI</name>
<comment type="caution">
    <text evidence="1">The sequence shown here is derived from an EMBL/GenBank/DDBJ whole genome shotgun (WGS) entry which is preliminary data.</text>
</comment>
<evidence type="ECO:0000313" key="1">
    <source>
        <dbReference type="EMBL" id="KAH6933971.1"/>
    </source>
</evidence>
<reference evidence="1" key="1">
    <citation type="submission" date="2020-05" db="EMBL/GenBank/DDBJ databases">
        <title>Large-scale comparative analyses of tick genomes elucidate their genetic diversity and vector capacities.</title>
        <authorList>
            <person name="Jia N."/>
            <person name="Wang J."/>
            <person name="Shi W."/>
            <person name="Du L."/>
            <person name="Sun Y."/>
            <person name="Zhan W."/>
            <person name="Jiang J."/>
            <person name="Wang Q."/>
            <person name="Zhang B."/>
            <person name="Ji P."/>
            <person name="Sakyi L.B."/>
            <person name="Cui X."/>
            <person name="Yuan T."/>
            <person name="Jiang B."/>
            <person name="Yang W."/>
            <person name="Lam T.T.-Y."/>
            <person name="Chang Q."/>
            <person name="Ding S."/>
            <person name="Wang X."/>
            <person name="Zhu J."/>
            <person name="Ruan X."/>
            <person name="Zhao L."/>
            <person name="Wei J."/>
            <person name="Que T."/>
            <person name="Du C."/>
            <person name="Cheng J."/>
            <person name="Dai P."/>
            <person name="Han X."/>
            <person name="Huang E."/>
            <person name="Gao Y."/>
            <person name="Liu J."/>
            <person name="Shao H."/>
            <person name="Ye R."/>
            <person name="Li L."/>
            <person name="Wei W."/>
            <person name="Wang X."/>
            <person name="Wang C."/>
            <person name="Yang T."/>
            <person name="Huo Q."/>
            <person name="Li W."/>
            <person name="Guo W."/>
            <person name="Chen H."/>
            <person name="Zhou L."/>
            <person name="Ni X."/>
            <person name="Tian J."/>
            <person name="Zhou Y."/>
            <person name="Sheng Y."/>
            <person name="Liu T."/>
            <person name="Pan Y."/>
            <person name="Xia L."/>
            <person name="Li J."/>
            <person name="Zhao F."/>
            <person name="Cao W."/>
        </authorList>
    </citation>
    <scope>NUCLEOTIDE SEQUENCE</scope>
    <source>
        <strain evidence="1">Hyas-2018</strain>
    </source>
</reference>
<evidence type="ECO:0000313" key="2">
    <source>
        <dbReference type="Proteomes" id="UP000821845"/>
    </source>
</evidence>